<dbReference type="InterPro" id="IPR007832">
    <property type="entry name" value="RNA_pol_Rpc34"/>
</dbReference>
<sequence length="376" mass="41904">MPRPPRRKLLASSDGITDPDRALLELVCSKKELGESQLHDHVVTKSVKTLLAKKVIKEVINIHNKRGKCYMAVEFQPSVELTGGVFYTDGKLDAGVDGTRVLNFEITLLKRVQDIVGTLILDKDVEELKSCGTGYFADIPKGKTCYQCLDSAGVEKVGSERHALGHSLSVDIRVSFTKRREEGYYLPLRSSAVRILKKSGVLPTFPGIIAFGLILTFFERMPRAPAKRVDSKTSSDGLTDPDRALLELVRSKKDMGIMRFDMRRESQLQDHVITNGVSTFSRTHWGAFYNDGKLDAELINHLKKLCLKIITKMKVATLENIVGSVNKYGLVKFEITLKQIQEIVGTLILDKDVEELKSSETGDFADIPRGKHVTNA</sequence>
<dbReference type="Gene3D" id="1.10.10.10">
    <property type="entry name" value="Winged helix-like DNA-binding domain superfamily/Winged helix DNA-binding domain"/>
    <property type="match status" value="1"/>
</dbReference>
<dbReference type="EMBL" id="JACGCM010000536">
    <property type="protein sequence ID" value="KAF6171094.1"/>
    <property type="molecule type" value="Genomic_DNA"/>
</dbReference>
<keyword evidence="3" id="KW-0240">DNA-directed RNA polymerase</keyword>
<comment type="subcellular location">
    <subcellularLocation>
        <location evidence="1">Nucleus</location>
    </subcellularLocation>
</comment>
<dbReference type="PANTHER" id="PTHR12780">
    <property type="entry name" value="RNA POLYMERASE III DNA DIRECTED , 39KD SUBUNIT-RELATED"/>
    <property type="match status" value="1"/>
</dbReference>
<name>A0A7J7NVV5_9MAGN</name>
<dbReference type="GO" id="GO:0006383">
    <property type="term" value="P:transcription by RNA polymerase III"/>
    <property type="evidence" value="ECO:0007669"/>
    <property type="project" value="InterPro"/>
</dbReference>
<dbReference type="OrthoDB" id="613763at2759"/>
<evidence type="ECO:0000256" key="3">
    <source>
        <dbReference type="ARBA" id="ARBA00022478"/>
    </source>
</evidence>
<evidence type="ECO:0000313" key="7">
    <source>
        <dbReference type="Proteomes" id="UP000541444"/>
    </source>
</evidence>
<evidence type="ECO:0000256" key="4">
    <source>
        <dbReference type="ARBA" id="ARBA00023163"/>
    </source>
</evidence>
<keyword evidence="7" id="KW-1185">Reference proteome</keyword>
<evidence type="ECO:0000313" key="6">
    <source>
        <dbReference type="EMBL" id="KAF6171094.1"/>
    </source>
</evidence>
<dbReference type="Pfam" id="PF05158">
    <property type="entry name" value="RNA_pol_Rpc34"/>
    <property type="match status" value="1"/>
</dbReference>
<protein>
    <submittedName>
        <fullName evidence="6">Uncharacterized protein</fullName>
    </submittedName>
</protein>
<proteinExistence type="inferred from homology"/>
<dbReference type="InterPro" id="IPR036390">
    <property type="entry name" value="WH_DNA-bd_sf"/>
</dbReference>
<dbReference type="Proteomes" id="UP000541444">
    <property type="component" value="Unassembled WGS sequence"/>
</dbReference>
<accession>A0A7J7NVV5</accession>
<dbReference type="GO" id="GO:0005666">
    <property type="term" value="C:RNA polymerase III complex"/>
    <property type="evidence" value="ECO:0007669"/>
    <property type="project" value="InterPro"/>
</dbReference>
<reference evidence="6 7" key="1">
    <citation type="journal article" date="2020" name="IScience">
        <title>Genome Sequencing of the Endangered Kingdonia uniflora (Circaeasteraceae, Ranunculales) Reveals Potential Mechanisms of Evolutionary Specialization.</title>
        <authorList>
            <person name="Sun Y."/>
            <person name="Deng T."/>
            <person name="Zhang A."/>
            <person name="Moore M.J."/>
            <person name="Landis J.B."/>
            <person name="Lin N."/>
            <person name="Zhang H."/>
            <person name="Zhang X."/>
            <person name="Huang J."/>
            <person name="Zhang X."/>
            <person name="Sun H."/>
            <person name="Wang H."/>
        </authorList>
    </citation>
    <scope>NUCLEOTIDE SEQUENCE [LARGE SCALE GENOMIC DNA]</scope>
    <source>
        <strain evidence="6">TB1705</strain>
        <tissue evidence="6">Leaf</tissue>
    </source>
</reference>
<dbReference type="AlphaFoldDB" id="A0A7J7NVV5"/>
<keyword evidence="4" id="KW-0804">Transcription</keyword>
<comment type="caution">
    <text evidence="6">The sequence shown here is derived from an EMBL/GenBank/DDBJ whole genome shotgun (WGS) entry which is preliminary data.</text>
</comment>
<dbReference type="SUPFAM" id="SSF46785">
    <property type="entry name" value="Winged helix' DNA-binding domain"/>
    <property type="match status" value="1"/>
</dbReference>
<dbReference type="InterPro" id="IPR036388">
    <property type="entry name" value="WH-like_DNA-bd_sf"/>
</dbReference>
<organism evidence="6 7">
    <name type="scientific">Kingdonia uniflora</name>
    <dbReference type="NCBI Taxonomy" id="39325"/>
    <lineage>
        <taxon>Eukaryota</taxon>
        <taxon>Viridiplantae</taxon>
        <taxon>Streptophyta</taxon>
        <taxon>Embryophyta</taxon>
        <taxon>Tracheophyta</taxon>
        <taxon>Spermatophyta</taxon>
        <taxon>Magnoliopsida</taxon>
        <taxon>Ranunculales</taxon>
        <taxon>Circaeasteraceae</taxon>
        <taxon>Kingdonia</taxon>
    </lineage>
</organism>
<keyword evidence="5" id="KW-0539">Nucleus</keyword>
<evidence type="ECO:0000256" key="1">
    <source>
        <dbReference type="ARBA" id="ARBA00004123"/>
    </source>
</evidence>
<evidence type="ECO:0000256" key="5">
    <source>
        <dbReference type="ARBA" id="ARBA00023242"/>
    </source>
</evidence>
<comment type="similarity">
    <text evidence="2">Belongs to the eukaryotic RPC34/RPC39 RNA polymerase subunit family.</text>
</comment>
<evidence type="ECO:0000256" key="2">
    <source>
        <dbReference type="ARBA" id="ARBA00011038"/>
    </source>
</evidence>
<dbReference type="InterPro" id="IPR016049">
    <property type="entry name" value="RNA_pol_Rpc34-like"/>
</dbReference>
<gene>
    <name evidence="6" type="ORF">GIB67_015042</name>
</gene>